<dbReference type="Pfam" id="PF01476">
    <property type="entry name" value="LysM"/>
    <property type="match status" value="1"/>
</dbReference>
<dbReference type="EMBL" id="QRHL01000004">
    <property type="protein sequence ID" value="RHF73437.1"/>
    <property type="molecule type" value="Genomic_DNA"/>
</dbReference>
<dbReference type="SMART" id="SM00257">
    <property type="entry name" value="LysM"/>
    <property type="match status" value="1"/>
</dbReference>
<dbReference type="Gene3D" id="3.10.350.10">
    <property type="entry name" value="LysM domain"/>
    <property type="match status" value="1"/>
</dbReference>
<dbReference type="InterPro" id="IPR036779">
    <property type="entry name" value="LysM_dom_sf"/>
</dbReference>
<reference evidence="2 3" key="1">
    <citation type="submission" date="2018-08" db="EMBL/GenBank/DDBJ databases">
        <title>A genome reference for cultivated species of the human gut microbiota.</title>
        <authorList>
            <person name="Zou Y."/>
            <person name="Xue W."/>
            <person name="Luo G."/>
        </authorList>
    </citation>
    <scope>NUCLEOTIDE SEQUENCE [LARGE SCALE GENOMIC DNA]</scope>
    <source>
        <strain evidence="2 3">AM25-1</strain>
    </source>
</reference>
<evidence type="ECO:0000313" key="2">
    <source>
        <dbReference type="EMBL" id="RHF73437.1"/>
    </source>
</evidence>
<dbReference type="AlphaFoldDB" id="A0A414PY04"/>
<name>A0A414PY04_FUSMR</name>
<dbReference type="CDD" id="cd00118">
    <property type="entry name" value="LysM"/>
    <property type="match status" value="1"/>
</dbReference>
<gene>
    <name evidence="2" type="ORF">DW663_03985</name>
</gene>
<evidence type="ECO:0000259" key="1">
    <source>
        <dbReference type="PROSITE" id="PS51782"/>
    </source>
</evidence>
<evidence type="ECO:0000313" key="3">
    <source>
        <dbReference type="Proteomes" id="UP000284676"/>
    </source>
</evidence>
<dbReference type="Proteomes" id="UP000284676">
    <property type="component" value="Unassembled WGS sequence"/>
</dbReference>
<proteinExistence type="predicted"/>
<organism evidence="2 3">
    <name type="scientific">Fusobacterium mortiferum</name>
    <dbReference type="NCBI Taxonomy" id="850"/>
    <lineage>
        <taxon>Bacteria</taxon>
        <taxon>Fusobacteriati</taxon>
        <taxon>Fusobacteriota</taxon>
        <taxon>Fusobacteriia</taxon>
        <taxon>Fusobacteriales</taxon>
        <taxon>Fusobacteriaceae</taxon>
        <taxon>Fusobacterium</taxon>
    </lineage>
</organism>
<sequence>MNKKLGIIMLLLSCQLFSMNENFHIVSKGESLERIAKKYKTDVKTLTKLNNIENPNRIYPNMKLKIFSEYGLLGEKYEILGDNVLESREFGLEYKIERGLNYYILARQFYLKDKLDEFKIADRKVKGLEKLKQALKDENVGNIYRIKRQNTIAKNYYKKSWKNFLTYKKIFNNVLPEIDKKIEYIESRLKGEKYEK</sequence>
<feature type="domain" description="LysM" evidence="1">
    <location>
        <begin position="22"/>
        <end position="66"/>
    </location>
</feature>
<dbReference type="SUPFAM" id="SSF54106">
    <property type="entry name" value="LysM domain"/>
    <property type="match status" value="1"/>
</dbReference>
<dbReference type="InterPro" id="IPR018392">
    <property type="entry name" value="LysM"/>
</dbReference>
<dbReference type="RefSeq" id="WP_118234136.1">
    <property type="nucleotide sequence ID" value="NZ_CAEUHP010000001.1"/>
</dbReference>
<comment type="caution">
    <text evidence="2">The sequence shown here is derived from an EMBL/GenBank/DDBJ whole genome shotgun (WGS) entry which is preliminary data.</text>
</comment>
<protein>
    <submittedName>
        <fullName evidence="2">LysM domain-containing protein</fullName>
    </submittedName>
</protein>
<accession>A0A414PY04</accession>
<dbReference type="PROSITE" id="PS51782">
    <property type="entry name" value="LYSM"/>
    <property type="match status" value="1"/>
</dbReference>